<evidence type="ECO:0000256" key="1">
    <source>
        <dbReference type="ARBA" id="ARBA00004651"/>
    </source>
</evidence>
<feature type="domain" description="Cardiolipin synthase N-terminal" evidence="8">
    <location>
        <begin position="44"/>
        <end position="88"/>
    </location>
</feature>
<gene>
    <name evidence="9" type="ORF">FHX53_000156</name>
</gene>
<dbReference type="AlphaFoldDB" id="A0A839E847"/>
<evidence type="ECO:0000256" key="6">
    <source>
        <dbReference type="SAM" id="Coils"/>
    </source>
</evidence>
<feature type="coiled-coil region" evidence="6">
    <location>
        <begin position="117"/>
        <end position="153"/>
    </location>
</feature>
<evidence type="ECO:0000256" key="5">
    <source>
        <dbReference type="ARBA" id="ARBA00023136"/>
    </source>
</evidence>
<protein>
    <submittedName>
        <fullName evidence="9">Cytochrome c-type biogenesis protein CcmH/NrfG</fullName>
    </submittedName>
</protein>
<dbReference type="RefSeq" id="WP_343050716.1">
    <property type="nucleotide sequence ID" value="NZ_BAAAOV010000003.1"/>
</dbReference>
<reference evidence="9 10" key="1">
    <citation type="submission" date="2020-07" db="EMBL/GenBank/DDBJ databases">
        <title>Sequencing the genomes of 1000 actinobacteria strains.</title>
        <authorList>
            <person name="Klenk H.-P."/>
        </authorList>
    </citation>
    <scope>NUCLEOTIDE SEQUENCE [LARGE SCALE GENOMIC DNA]</scope>
    <source>
        <strain evidence="9 10">DSM 19663</strain>
    </source>
</reference>
<evidence type="ECO:0000313" key="9">
    <source>
        <dbReference type="EMBL" id="MBA8846592.1"/>
    </source>
</evidence>
<dbReference type="InterPro" id="IPR027379">
    <property type="entry name" value="CLS_N"/>
</dbReference>
<comment type="subcellular location">
    <subcellularLocation>
        <location evidence="1">Cell membrane</location>
        <topology evidence="1">Multi-pass membrane protein</topology>
    </subcellularLocation>
</comment>
<comment type="caution">
    <text evidence="9">The sequence shown here is derived from an EMBL/GenBank/DDBJ whole genome shotgun (WGS) entry which is preliminary data.</text>
</comment>
<evidence type="ECO:0000256" key="7">
    <source>
        <dbReference type="SAM" id="Phobius"/>
    </source>
</evidence>
<dbReference type="Pfam" id="PF13396">
    <property type="entry name" value="PLDc_N"/>
    <property type="match status" value="1"/>
</dbReference>
<dbReference type="EMBL" id="JACGWX010000001">
    <property type="protein sequence ID" value="MBA8846592.1"/>
    <property type="molecule type" value="Genomic_DNA"/>
</dbReference>
<name>A0A839E847_9MICO</name>
<keyword evidence="2" id="KW-1003">Cell membrane</keyword>
<accession>A0A839E847</accession>
<feature type="transmembrane region" description="Helical" evidence="7">
    <location>
        <begin position="66"/>
        <end position="86"/>
    </location>
</feature>
<evidence type="ECO:0000256" key="3">
    <source>
        <dbReference type="ARBA" id="ARBA00022692"/>
    </source>
</evidence>
<evidence type="ECO:0000256" key="2">
    <source>
        <dbReference type="ARBA" id="ARBA00022475"/>
    </source>
</evidence>
<keyword evidence="3 7" id="KW-0812">Transmembrane</keyword>
<keyword evidence="10" id="KW-1185">Reference proteome</keyword>
<keyword evidence="6" id="KW-0175">Coiled coil</keyword>
<dbReference type="Proteomes" id="UP000585905">
    <property type="component" value="Unassembled WGS sequence"/>
</dbReference>
<evidence type="ECO:0000259" key="8">
    <source>
        <dbReference type="Pfam" id="PF13396"/>
    </source>
</evidence>
<dbReference type="GO" id="GO:0005886">
    <property type="term" value="C:plasma membrane"/>
    <property type="evidence" value="ECO:0007669"/>
    <property type="project" value="UniProtKB-SubCell"/>
</dbReference>
<proteinExistence type="predicted"/>
<evidence type="ECO:0000256" key="4">
    <source>
        <dbReference type="ARBA" id="ARBA00022989"/>
    </source>
</evidence>
<sequence length="157" mass="18200">MTNRPRPRYRRRRRGGKKPFWRNLRNPHYGERVYILLSAIPVLVMIASLADIITRGEHEVKNLNRTLLIIIVILLPLVGSLLWWAVGREYRRSEPAVGFGDPLRTEAIERRLADRATSSTEAELARLEAEIAQAESEARIRRLEDELRQRRGEPTPS</sequence>
<keyword evidence="4 7" id="KW-1133">Transmembrane helix</keyword>
<evidence type="ECO:0000313" key="10">
    <source>
        <dbReference type="Proteomes" id="UP000585905"/>
    </source>
</evidence>
<keyword evidence="5 7" id="KW-0472">Membrane</keyword>
<organism evidence="9 10">
    <name type="scientific">Microcella alkalica</name>
    <dbReference type="NCBI Taxonomy" id="355930"/>
    <lineage>
        <taxon>Bacteria</taxon>
        <taxon>Bacillati</taxon>
        <taxon>Actinomycetota</taxon>
        <taxon>Actinomycetes</taxon>
        <taxon>Micrococcales</taxon>
        <taxon>Microbacteriaceae</taxon>
        <taxon>Microcella</taxon>
    </lineage>
</organism>